<organism evidence="1 2">
    <name type="scientific">Hohenbuehelia grisea</name>
    <dbReference type="NCBI Taxonomy" id="104357"/>
    <lineage>
        <taxon>Eukaryota</taxon>
        <taxon>Fungi</taxon>
        <taxon>Dikarya</taxon>
        <taxon>Basidiomycota</taxon>
        <taxon>Agaricomycotina</taxon>
        <taxon>Agaricomycetes</taxon>
        <taxon>Agaricomycetidae</taxon>
        <taxon>Agaricales</taxon>
        <taxon>Pleurotineae</taxon>
        <taxon>Pleurotaceae</taxon>
        <taxon>Hohenbuehelia</taxon>
    </lineage>
</organism>
<keyword evidence="2" id="KW-1185">Reference proteome</keyword>
<evidence type="ECO:0000313" key="1">
    <source>
        <dbReference type="EMBL" id="KAL0958695.1"/>
    </source>
</evidence>
<sequence length="553" mass="63383">MIDPLSLASSILAIVDPPYKLRRTFYKALENDQRARQIRENVIRELDQVENICRLWHTTWGIGKAEDAKCALTQLRDDLISIQEQCEMYLAAERDGTLKSLLRRFKAWLKQSATESEIYHLERSILSCLSRFTVFSLCRTEFNLVISHQENLDRLQHIEALISHMLIQNARSYANHPKFLDKPEEVDFAFLHRQIRRILDNVDRVSCWWGAVMEPPPQEYIATVEDDPKSNDVISFRKTLSDTLHASQMMSSTRGCTRTELAVAVWTVTTHASVLNGWGSQLGPFMRPDLLKMAEYAADLFHHLNSANNCDIFEHFLACCRYRVSVLATALCLPRAPFLAEASLNAWQARYEKQRDRTNLLYLLAALCQHNVNLRHNNQLEEALDYSRQALLPLRTSPETEIRARTVVTWDASGESDVVFSPQRRFSRSYLVAAMEAKCIWHMALGLASIGRYAEARVAGMDAVSCHEAIYRTYPRSTYASQSLDWITVMRDWVTIVSNPSSSCDVRDDNVTVSSKHLPPSSHNRYVCEDLIPFSKSLNPAVDDMSHMYFNSH</sequence>
<gene>
    <name evidence="1" type="ORF">HGRIS_014029</name>
</gene>
<dbReference type="EMBL" id="JASNQZ010000003">
    <property type="protein sequence ID" value="KAL0958695.1"/>
    <property type="molecule type" value="Genomic_DNA"/>
</dbReference>
<evidence type="ECO:0000313" key="2">
    <source>
        <dbReference type="Proteomes" id="UP001556367"/>
    </source>
</evidence>
<name>A0ABR3JTJ0_9AGAR</name>
<comment type="caution">
    <text evidence="1">The sequence shown here is derived from an EMBL/GenBank/DDBJ whole genome shotgun (WGS) entry which is preliminary data.</text>
</comment>
<protein>
    <submittedName>
        <fullName evidence="1">Uncharacterized protein</fullName>
    </submittedName>
</protein>
<accession>A0ABR3JTJ0</accession>
<proteinExistence type="predicted"/>
<reference evidence="2" key="1">
    <citation type="submission" date="2024-06" db="EMBL/GenBank/DDBJ databases">
        <title>Multi-omics analyses provide insights into the biosynthesis of the anticancer antibiotic pleurotin in Hohenbuehelia grisea.</title>
        <authorList>
            <person name="Weaver J.A."/>
            <person name="Alberti F."/>
        </authorList>
    </citation>
    <scope>NUCLEOTIDE SEQUENCE [LARGE SCALE GENOMIC DNA]</scope>
    <source>
        <strain evidence="2">T-177</strain>
    </source>
</reference>
<dbReference type="Proteomes" id="UP001556367">
    <property type="component" value="Unassembled WGS sequence"/>
</dbReference>